<dbReference type="Proteomes" id="UP001519309">
    <property type="component" value="Unassembled WGS sequence"/>
</dbReference>
<organism evidence="1 2">
    <name type="scientific">Streptomyces griseochromogenes</name>
    <dbReference type="NCBI Taxonomy" id="68214"/>
    <lineage>
        <taxon>Bacteria</taxon>
        <taxon>Bacillati</taxon>
        <taxon>Actinomycetota</taxon>
        <taxon>Actinomycetes</taxon>
        <taxon>Kitasatosporales</taxon>
        <taxon>Streptomycetaceae</taxon>
        <taxon>Streptomyces</taxon>
    </lineage>
</organism>
<proteinExistence type="predicted"/>
<protein>
    <submittedName>
        <fullName evidence="1">Uncharacterized protein</fullName>
    </submittedName>
</protein>
<reference evidence="1 2" key="1">
    <citation type="submission" date="2021-03" db="EMBL/GenBank/DDBJ databases">
        <title>Genomic Encyclopedia of Type Strains, Phase IV (KMG-IV): sequencing the most valuable type-strain genomes for metagenomic binning, comparative biology and taxonomic classification.</title>
        <authorList>
            <person name="Goeker M."/>
        </authorList>
    </citation>
    <scope>NUCLEOTIDE SEQUENCE [LARGE SCALE GENOMIC DNA]</scope>
    <source>
        <strain evidence="1 2">DSM 40499</strain>
    </source>
</reference>
<name>A0ABS4LJT2_9ACTN</name>
<evidence type="ECO:0000313" key="2">
    <source>
        <dbReference type="Proteomes" id="UP001519309"/>
    </source>
</evidence>
<gene>
    <name evidence="1" type="ORF">J2Z21_000553</name>
</gene>
<keyword evidence="2" id="KW-1185">Reference proteome</keyword>
<evidence type="ECO:0000313" key="1">
    <source>
        <dbReference type="EMBL" id="MBP2047631.1"/>
    </source>
</evidence>
<accession>A0ABS4LJT2</accession>
<dbReference type="EMBL" id="JAGGLP010000001">
    <property type="protein sequence ID" value="MBP2047631.1"/>
    <property type="molecule type" value="Genomic_DNA"/>
</dbReference>
<sequence>MRLAAGLGTAEAGNVQQWLKQAAFKRFASGDGPTSADC</sequence>
<comment type="caution">
    <text evidence="1">The sequence shown here is derived from an EMBL/GenBank/DDBJ whole genome shotgun (WGS) entry which is preliminary data.</text>
</comment>